<organism evidence="1 2">
    <name type="scientific">Desulfovibrio porci</name>
    <dbReference type="NCBI Taxonomy" id="2605782"/>
    <lineage>
        <taxon>Bacteria</taxon>
        <taxon>Pseudomonadati</taxon>
        <taxon>Thermodesulfobacteriota</taxon>
        <taxon>Desulfovibrionia</taxon>
        <taxon>Desulfovibrionales</taxon>
        <taxon>Desulfovibrionaceae</taxon>
        <taxon>Desulfovibrio</taxon>
    </lineage>
</organism>
<evidence type="ECO:0008006" key="3">
    <source>
        <dbReference type="Google" id="ProtNLM"/>
    </source>
</evidence>
<reference evidence="1 2" key="1">
    <citation type="submission" date="2019-09" db="EMBL/GenBank/DDBJ databases">
        <title>In-depth cultivation of the pig gut microbiome towards novel bacterial diversity and tailored functional studies.</title>
        <authorList>
            <person name="Wylensek D."/>
            <person name="Hitch T.C.A."/>
            <person name="Clavel T."/>
        </authorList>
    </citation>
    <scope>NUCLEOTIDE SEQUENCE [LARGE SCALE GENOMIC DNA]</scope>
    <source>
        <strain evidence="1 2">PG-178-WT-4</strain>
    </source>
</reference>
<evidence type="ECO:0000313" key="1">
    <source>
        <dbReference type="EMBL" id="MSS28842.1"/>
    </source>
</evidence>
<proteinExistence type="predicted"/>
<gene>
    <name evidence="1" type="ORF">FYJ44_12560</name>
</gene>
<sequence length="218" mass="24449">MPRPHLSFPLSAFLLLALLLPPFFPTGVFSGESGATSVIREGDILFHTSTSSQSALIRLLTNSPWTHCGIVLRHKGQLQVLEAVQPVKLTPVAVWTARGAGGRYALKRLKNADAVLTPAVLERMRRTGVDMLGRGYDRQFRWSDEKLYCSELVWKLYRRAAGITLCRPRHFRDFNLSRPALAKEALRRYGGNMPPPEEAVVTPADLFASPLLRTLWEE</sequence>
<comment type="caution">
    <text evidence="1">The sequence shown here is derived from an EMBL/GenBank/DDBJ whole genome shotgun (WGS) entry which is preliminary data.</text>
</comment>
<dbReference type="InterPro" id="IPR024453">
    <property type="entry name" value="Peptidase_C92"/>
</dbReference>
<dbReference type="RefSeq" id="WP_154512657.1">
    <property type="nucleotide sequence ID" value="NZ_VUMH01000015.1"/>
</dbReference>
<protein>
    <recommendedName>
        <fullName evidence="3">Peptidoglycan peptidase</fullName>
    </recommendedName>
</protein>
<dbReference type="Proteomes" id="UP000477488">
    <property type="component" value="Unassembled WGS sequence"/>
</dbReference>
<dbReference type="Gene3D" id="3.90.1720.10">
    <property type="entry name" value="endopeptidase domain like (from Nostoc punctiforme)"/>
    <property type="match status" value="1"/>
</dbReference>
<name>A0A6L5XNZ1_9BACT</name>
<dbReference type="AlphaFoldDB" id="A0A6L5XNZ1"/>
<dbReference type="InterPro" id="IPR038765">
    <property type="entry name" value="Papain-like_cys_pep_sf"/>
</dbReference>
<dbReference type="Pfam" id="PF05708">
    <property type="entry name" value="Peptidase_C92"/>
    <property type="match status" value="1"/>
</dbReference>
<dbReference type="EMBL" id="VUMH01000015">
    <property type="protein sequence ID" value="MSS28842.1"/>
    <property type="molecule type" value="Genomic_DNA"/>
</dbReference>
<dbReference type="SUPFAM" id="SSF54001">
    <property type="entry name" value="Cysteine proteinases"/>
    <property type="match status" value="1"/>
</dbReference>
<evidence type="ECO:0000313" key="2">
    <source>
        <dbReference type="Proteomes" id="UP000477488"/>
    </source>
</evidence>
<accession>A0A6L5XNZ1</accession>
<keyword evidence="2" id="KW-1185">Reference proteome</keyword>